<dbReference type="PANTHER" id="PTHR12832">
    <property type="entry name" value="TESTIS-SPECIFIC PROTEIN PBS13 T-COMPLEX 11"/>
    <property type="match status" value="1"/>
</dbReference>
<gene>
    <name evidence="3" type="ORF">HMPREF1541_04751</name>
</gene>
<dbReference type="Pfam" id="PF05794">
    <property type="entry name" value="Tcp11"/>
    <property type="match status" value="1"/>
</dbReference>
<dbReference type="HOGENOM" id="CLU_016970_2_1_1"/>
<evidence type="ECO:0000256" key="2">
    <source>
        <dbReference type="SAM" id="MobiDB-lite"/>
    </source>
</evidence>
<keyword evidence="4" id="KW-1185">Reference proteome</keyword>
<comment type="similarity">
    <text evidence="1">Belongs to the TCP11 family.</text>
</comment>
<evidence type="ECO:0000256" key="1">
    <source>
        <dbReference type="ARBA" id="ARBA00010954"/>
    </source>
</evidence>
<dbReference type="InterPro" id="IPR008862">
    <property type="entry name" value="Tcp11"/>
</dbReference>
<dbReference type="InParanoid" id="W2RXT1"/>
<dbReference type="GeneID" id="19972090"/>
<organism evidence="3 4">
    <name type="scientific">Cyphellophora europaea (strain CBS 101466)</name>
    <name type="common">Phialophora europaea</name>
    <dbReference type="NCBI Taxonomy" id="1220924"/>
    <lineage>
        <taxon>Eukaryota</taxon>
        <taxon>Fungi</taxon>
        <taxon>Dikarya</taxon>
        <taxon>Ascomycota</taxon>
        <taxon>Pezizomycotina</taxon>
        <taxon>Eurotiomycetes</taxon>
        <taxon>Chaetothyriomycetidae</taxon>
        <taxon>Chaetothyriales</taxon>
        <taxon>Cyphellophoraceae</taxon>
        <taxon>Cyphellophora</taxon>
    </lineage>
</organism>
<dbReference type="EMBL" id="KB822720">
    <property type="protein sequence ID" value="ETN40474.1"/>
    <property type="molecule type" value="Genomic_DNA"/>
</dbReference>
<dbReference type="AlphaFoldDB" id="W2RXT1"/>
<evidence type="ECO:0000313" key="3">
    <source>
        <dbReference type="EMBL" id="ETN40474.1"/>
    </source>
</evidence>
<dbReference type="Proteomes" id="UP000030752">
    <property type="component" value="Unassembled WGS sequence"/>
</dbReference>
<reference evidence="3 4" key="1">
    <citation type="submission" date="2013-03" db="EMBL/GenBank/DDBJ databases">
        <title>The Genome Sequence of Phialophora europaea CBS 101466.</title>
        <authorList>
            <consortium name="The Broad Institute Genomics Platform"/>
            <person name="Cuomo C."/>
            <person name="de Hoog S."/>
            <person name="Gorbushina A."/>
            <person name="Walker B."/>
            <person name="Young S.K."/>
            <person name="Zeng Q."/>
            <person name="Gargeya S."/>
            <person name="Fitzgerald M."/>
            <person name="Haas B."/>
            <person name="Abouelleil A."/>
            <person name="Allen A.W."/>
            <person name="Alvarado L."/>
            <person name="Arachchi H.M."/>
            <person name="Berlin A.M."/>
            <person name="Chapman S.B."/>
            <person name="Gainer-Dewar J."/>
            <person name="Goldberg J."/>
            <person name="Griggs A."/>
            <person name="Gujja S."/>
            <person name="Hansen M."/>
            <person name="Howarth C."/>
            <person name="Imamovic A."/>
            <person name="Ireland A."/>
            <person name="Larimer J."/>
            <person name="McCowan C."/>
            <person name="Murphy C."/>
            <person name="Pearson M."/>
            <person name="Poon T.W."/>
            <person name="Priest M."/>
            <person name="Roberts A."/>
            <person name="Saif S."/>
            <person name="Shea T."/>
            <person name="Sisk P."/>
            <person name="Sykes S."/>
            <person name="Wortman J."/>
            <person name="Nusbaum C."/>
            <person name="Birren B."/>
        </authorList>
    </citation>
    <scope>NUCLEOTIDE SEQUENCE [LARGE SCALE GENOMIC DNA]</scope>
    <source>
        <strain evidence="3 4">CBS 101466</strain>
    </source>
</reference>
<feature type="region of interest" description="Disordered" evidence="2">
    <location>
        <begin position="571"/>
        <end position="595"/>
    </location>
</feature>
<evidence type="ECO:0000313" key="4">
    <source>
        <dbReference type="Proteomes" id="UP000030752"/>
    </source>
</evidence>
<dbReference type="PANTHER" id="PTHR12832:SF11">
    <property type="entry name" value="LD23868P"/>
    <property type="match status" value="1"/>
</dbReference>
<dbReference type="GO" id="GO:0010737">
    <property type="term" value="P:protein kinase A signaling"/>
    <property type="evidence" value="ECO:0007669"/>
    <property type="project" value="TreeGrafter"/>
</dbReference>
<accession>W2RXT1</accession>
<sequence length="595" mass="67893">MATPYMKKSCARGGIRGSKQWTSEATAYMFLARKSPSPIQATTPTHGNSILLPWCMASREICELLEKGPLDAPITTESLKELDLLLIKNNLNLRIDVHFDHDLHFMPISGRRGEEKRSEARRYWRCLELELQVYQHDALGNCESCSNSEDCGSQTSVPRRLHTMFAQMKELILLLVPDDDHEWVRNTLDVGLLVQEVQNGVLDVENLSLWLKALLTNHCAPIRDDWAEEMASTITSAAKKGNMQYLVVGLEKLFSFLECMRLDVANHQIRTYRIPLIEDGVAFQIDYFEARIAQGKLSVEGSRHWFAGLCEQYPRTVGRKVKGLHVLVHGLTELCTKRDTPLPITLKHDLSRLRQIQQELQDIIHFRICELLFDKIVRNLRQGNERPPNSARLCPMRLMDLIEDERGGAEEASASHPWRDNADSIAVEITQQAFRGVVAAHKDSSTATVISPEVFRHVQRVLHDNFEAEDAKHAQADSLTPQLERRVLEHASRFDTMTPLEISEEQKRTYYHQARAAGGAAEHHHGRSLPQVDDIARRLAHISVIHWRVWRGLAYLDREFWIAQGVEFEKGFEEEEEDGDGEGEGEEDTTDMGEF</sequence>
<protein>
    <submittedName>
        <fullName evidence="3">Uncharacterized protein</fullName>
    </submittedName>
</protein>
<dbReference type="OrthoDB" id="276323at2759"/>
<dbReference type="RefSeq" id="XP_008717317.1">
    <property type="nucleotide sequence ID" value="XM_008719095.1"/>
</dbReference>
<name>W2RXT1_CYPE1</name>
<feature type="compositionally biased region" description="Acidic residues" evidence="2">
    <location>
        <begin position="572"/>
        <end position="595"/>
    </location>
</feature>
<dbReference type="STRING" id="1220924.W2RXT1"/>
<proteinExistence type="inferred from homology"/>
<dbReference type="eggNOG" id="KOG1981">
    <property type="taxonomic scope" value="Eukaryota"/>
</dbReference>
<dbReference type="VEuPathDB" id="FungiDB:HMPREF1541_04751"/>